<dbReference type="Proteomes" id="UP001165296">
    <property type="component" value="Unassembled WGS sequence"/>
</dbReference>
<reference evidence="8" key="1">
    <citation type="submission" date="2021-10" db="EMBL/GenBank/DDBJ databases">
        <authorList>
            <person name="Dean J.D."/>
            <person name="Kim M.K."/>
            <person name="Newey C.N."/>
            <person name="Stoker T.S."/>
            <person name="Thompson D.W."/>
            <person name="Grose J.H."/>
        </authorList>
    </citation>
    <scope>NUCLEOTIDE SEQUENCE</scope>
    <source>
        <strain evidence="8">BT178</strain>
    </source>
</reference>
<evidence type="ECO:0000256" key="5">
    <source>
        <dbReference type="ARBA" id="ARBA00023136"/>
    </source>
</evidence>
<feature type="transmembrane region" description="Helical" evidence="6">
    <location>
        <begin position="133"/>
        <end position="151"/>
    </location>
</feature>
<dbReference type="EMBL" id="JAJADR010000002">
    <property type="protein sequence ID" value="MCB2407827.1"/>
    <property type="molecule type" value="Genomic_DNA"/>
</dbReference>
<dbReference type="InterPro" id="IPR012160">
    <property type="entry name" value="LtaS-like"/>
</dbReference>
<feature type="transmembrane region" description="Helical" evidence="6">
    <location>
        <begin position="172"/>
        <end position="190"/>
    </location>
</feature>
<keyword evidence="2" id="KW-1003">Cell membrane</keyword>
<dbReference type="PANTHER" id="PTHR47371">
    <property type="entry name" value="LIPOTEICHOIC ACID SYNTHASE"/>
    <property type="match status" value="1"/>
</dbReference>
<dbReference type="InterPro" id="IPR017850">
    <property type="entry name" value="Alkaline_phosphatase_core_sf"/>
</dbReference>
<dbReference type="PANTHER" id="PTHR47371:SF3">
    <property type="entry name" value="PHOSPHOGLYCEROL TRANSFERASE I"/>
    <property type="match status" value="1"/>
</dbReference>
<keyword evidence="9" id="KW-1185">Reference proteome</keyword>
<feature type="transmembrane region" description="Helical" evidence="6">
    <location>
        <begin position="81"/>
        <end position="99"/>
    </location>
</feature>
<accession>A0ABS8ANQ0</accession>
<dbReference type="Gene3D" id="3.30.1120.80">
    <property type="match status" value="1"/>
</dbReference>
<comment type="subcellular location">
    <subcellularLocation>
        <location evidence="1">Cell membrane</location>
        <topology evidence="1">Multi-pass membrane protein</topology>
    </subcellularLocation>
</comment>
<evidence type="ECO:0000256" key="6">
    <source>
        <dbReference type="SAM" id="Phobius"/>
    </source>
</evidence>
<evidence type="ECO:0000256" key="2">
    <source>
        <dbReference type="ARBA" id="ARBA00022475"/>
    </source>
</evidence>
<sequence>MIPPLLRLLLRRLLLLMGAYLCLRAGFFLANRAAFQEADFTQVVLAFGHGFRFDISAILLQNVLFLLLSLVPAFGLGWQRFLRGVYLVFNAPALAINIIDSEYFKFIGRRTSDELFTITGDIERQAGQLVGHYWFLLIPFGVLFGLLWYFYPMPTAQDAAYYTQEPRTIRRFARYALEIVGLAILTVLGIRGGLQLKPLRTGHAFMQTPPILGHVVLNSTFTFQKSFGYRPVERRHYFTSPAALRTALAIHKPAPRPGAPRDNVVILLVESFASEYNGIENGGKGYTPFFDSLATQGLLFRDHYANGRRSIESLPAVLAGLPGLMESPFITSNFQTDELHGLGELLSHHGYATSVFHGAENGTMGFNTFSGIAGMQRYYGLNEYPGGAKSPDYDGHWGIFDEPYLRYFAHQLGQQKEPFLSTVFTLTSHEPFPVPAKYKGKFAPGQLPIHASIGYTDFALRQFFKEAAKQPWYGRTLFILLADHTSQTLRPEYQNVLGSFKTPLLLFHPGRALPAADVHRITQQADVTASVVDYLGFAADAPLLPFGYSVFDSTTTGRAIFLRDNSHFLVHQDFVTELTATNQLRLYPYQTHSMPAEPLKNPDPRKLKQYGDELKACLQLFTNGLLDNSLYKH</sequence>
<dbReference type="InterPro" id="IPR050448">
    <property type="entry name" value="OpgB/LTA_synthase_biosynth"/>
</dbReference>
<protein>
    <submittedName>
        <fullName evidence="8">LTA synthase family protein</fullName>
    </submittedName>
</protein>
<name>A0ABS8ANQ0_9BACT</name>
<dbReference type="InterPro" id="IPR000917">
    <property type="entry name" value="Sulfatase_N"/>
</dbReference>
<proteinExistence type="predicted"/>
<evidence type="ECO:0000256" key="3">
    <source>
        <dbReference type="ARBA" id="ARBA00022692"/>
    </source>
</evidence>
<keyword evidence="3 6" id="KW-0812">Transmembrane</keyword>
<dbReference type="Gene3D" id="3.40.720.10">
    <property type="entry name" value="Alkaline Phosphatase, subunit A"/>
    <property type="match status" value="1"/>
</dbReference>
<evidence type="ECO:0000256" key="1">
    <source>
        <dbReference type="ARBA" id="ARBA00004651"/>
    </source>
</evidence>
<feature type="domain" description="Sulfatase N-terminal" evidence="7">
    <location>
        <begin position="263"/>
        <end position="536"/>
    </location>
</feature>
<evidence type="ECO:0000259" key="7">
    <source>
        <dbReference type="Pfam" id="PF00884"/>
    </source>
</evidence>
<gene>
    <name evidence="8" type="ORF">LGH74_07555</name>
</gene>
<dbReference type="RefSeq" id="WP_226174101.1">
    <property type="nucleotide sequence ID" value="NZ_JAJADR010000002.1"/>
</dbReference>
<evidence type="ECO:0000256" key="4">
    <source>
        <dbReference type="ARBA" id="ARBA00022989"/>
    </source>
</evidence>
<comment type="caution">
    <text evidence="8">The sequence shown here is derived from an EMBL/GenBank/DDBJ whole genome shotgun (WGS) entry which is preliminary data.</text>
</comment>
<organism evidence="8 9">
    <name type="scientific">Hymenobacter lucidus</name>
    <dbReference type="NCBI Taxonomy" id="2880930"/>
    <lineage>
        <taxon>Bacteria</taxon>
        <taxon>Pseudomonadati</taxon>
        <taxon>Bacteroidota</taxon>
        <taxon>Cytophagia</taxon>
        <taxon>Cytophagales</taxon>
        <taxon>Hymenobacteraceae</taxon>
        <taxon>Hymenobacter</taxon>
    </lineage>
</organism>
<evidence type="ECO:0000313" key="8">
    <source>
        <dbReference type="EMBL" id="MCB2407827.1"/>
    </source>
</evidence>
<keyword evidence="5 6" id="KW-0472">Membrane</keyword>
<keyword evidence="4 6" id="KW-1133">Transmembrane helix</keyword>
<dbReference type="PIRSF" id="PIRSF005091">
    <property type="entry name" value="Mmb_sulf_HI1246"/>
    <property type="match status" value="1"/>
</dbReference>
<feature type="transmembrane region" description="Helical" evidence="6">
    <location>
        <begin position="12"/>
        <end position="35"/>
    </location>
</feature>
<evidence type="ECO:0000313" key="9">
    <source>
        <dbReference type="Proteomes" id="UP001165296"/>
    </source>
</evidence>
<dbReference type="SUPFAM" id="SSF53649">
    <property type="entry name" value="Alkaline phosphatase-like"/>
    <property type="match status" value="1"/>
</dbReference>
<dbReference type="CDD" id="cd16015">
    <property type="entry name" value="LTA_synthase"/>
    <property type="match status" value="1"/>
</dbReference>
<feature type="transmembrane region" description="Helical" evidence="6">
    <location>
        <begin position="55"/>
        <end position="74"/>
    </location>
</feature>
<dbReference type="Pfam" id="PF00884">
    <property type="entry name" value="Sulfatase"/>
    <property type="match status" value="1"/>
</dbReference>